<proteinExistence type="inferred from homology"/>
<feature type="domain" description="Carbohydrate kinase PfkB" evidence="4">
    <location>
        <begin position="1"/>
        <end position="308"/>
    </location>
</feature>
<dbReference type="AlphaFoldDB" id="A0A4R5DS82"/>
<keyword evidence="3 5" id="KW-0418">Kinase</keyword>
<evidence type="ECO:0000313" key="5">
    <source>
        <dbReference type="EMBL" id="TDE13703.1"/>
    </source>
</evidence>
<evidence type="ECO:0000313" key="6">
    <source>
        <dbReference type="Proteomes" id="UP000294850"/>
    </source>
</evidence>
<dbReference type="OrthoDB" id="9813569at2"/>
<dbReference type="CDD" id="cd01166">
    <property type="entry name" value="KdgK"/>
    <property type="match status" value="1"/>
</dbReference>
<evidence type="ECO:0000256" key="1">
    <source>
        <dbReference type="ARBA" id="ARBA00010688"/>
    </source>
</evidence>
<dbReference type="SUPFAM" id="SSF53613">
    <property type="entry name" value="Ribokinase-like"/>
    <property type="match status" value="1"/>
</dbReference>
<dbReference type="EMBL" id="SMFL01000006">
    <property type="protein sequence ID" value="TDE13703.1"/>
    <property type="molecule type" value="Genomic_DNA"/>
</dbReference>
<evidence type="ECO:0000256" key="3">
    <source>
        <dbReference type="ARBA" id="ARBA00022777"/>
    </source>
</evidence>
<dbReference type="PANTHER" id="PTHR43320:SF2">
    <property type="entry name" value="2-DEHYDRO-3-DEOXYGLUCONOKINASE_2-DEHYDRO-3-DEOXYGALACTONOKINASE"/>
    <property type="match status" value="1"/>
</dbReference>
<dbReference type="InterPro" id="IPR029056">
    <property type="entry name" value="Ribokinase-like"/>
</dbReference>
<comment type="similarity">
    <text evidence="1">Belongs to the carbohydrate kinase PfkB family.</text>
</comment>
<keyword evidence="2" id="KW-0808">Transferase</keyword>
<dbReference type="GO" id="GO:0016301">
    <property type="term" value="F:kinase activity"/>
    <property type="evidence" value="ECO:0007669"/>
    <property type="project" value="UniProtKB-KW"/>
</dbReference>
<dbReference type="InterPro" id="IPR011611">
    <property type="entry name" value="PfkB_dom"/>
</dbReference>
<gene>
    <name evidence="5" type="ORF">E0F88_17540</name>
</gene>
<reference evidence="5 6" key="1">
    <citation type="submission" date="2019-03" db="EMBL/GenBank/DDBJ databases">
        <title>Dyadobacter AR-3-6 sp. nov., isolated from arctic soil.</title>
        <authorList>
            <person name="Chaudhary D.K."/>
        </authorList>
    </citation>
    <scope>NUCLEOTIDE SEQUENCE [LARGE SCALE GENOMIC DNA]</scope>
    <source>
        <strain evidence="5 6">AR-3-6</strain>
    </source>
</reference>
<dbReference type="RefSeq" id="WP_131959580.1">
    <property type="nucleotide sequence ID" value="NZ_SMFL01000006.1"/>
</dbReference>
<dbReference type="InterPro" id="IPR052700">
    <property type="entry name" value="Carb_kinase_PfkB-like"/>
</dbReference>
<evidence type="ECO:0000256" key="2">
    <source>
        <dbReference type="ARBA" id="ARBA00022679"/>
    </source>
</evidence>
<dbReference type="Proteomes" id="UP000294850">
    <property type="component" value="Unassembled WGS sequence"/>
</dbReference>
<accession>A0A4R5DS82</accession>
<sequence length="332" mass="35978">MAQIISFGEVLMRLSTPGFSRFEQARQLNVTYAGGEANVSSALAYWGHKTAHVTRFPDSPIGRAASQYLSTHGVDTSHIIYGGPRMAVYFLETGAALRGSQIVYDRANSSLATIDPEEINWDEILKDAKWFHWAGITPALSQGAADALLNGIKTARKYGLTVSGDIFYRANLWKYGKKPSDILPELTAGTDVVIANKENILEIFGIEGNDFVESSVNLQKAFPQVSKVVDTKRTSISASHNLLRALLWNGTELLETADIEINPIIDRVGGGDAFIAGLIHGLISFNGDDQKALEFGVAASALKHTIEGDALISTVAEVEAIRQGETSGRIKR</sequence>
<dbReference type="Pfam" id="PF00294">
    <property type="entry name" value="PfkB"/>
    <property type="match status" value="1"/>
</dbReference>
<dbReference type="PANTHER" id="PTHR43320">
    <property type="entry name" value="SUGAR KINASE"/>
    <property type="match status" value="1"/>
</dbReference>
<comment type="caution">
    <text evidence="5">The sequence shown here is derived from an EMBL/GenBank/DDBJ whole genome shotgun (WGS) entry which is preliminary data.</text>
</comment>
<dbReference type="Gene3D" id="3.40.1190.20">
    <property type="match status" value="1"/>
</dbReference>
<evidence type="ECO:0000259" key="4">
    <source>
        <dbReference type="Pfam" id="PF00294"/>
    </source>
</evidence>
<keyword evidence="6" id="KW-1185">Reference proteome</keyword>
<name>A0A4R5DS82_9BACT</name>
<organism evidence="5 6">
    <name type="scientific">Dyadobacter psychrotolerans</name>
    <dbReference type="NCBI Taxonomy" id="2541721"/>
    <lineage>
        <taxon>Bacteria</taxon>
        <taxon>Pseudomonadati</taxon>
        <taxon>Bacteroidota</taxon>
        <taxon>Cytophagia</taxon>
        <taxon>Cytophagales</taxon>
        <taxon>Spirosomataceae</taxon>
        <taxon>Dyadobacter</taxon>
    </lineage>
</organism>
<protein>
    <submittedName>
        <fullName evidence="5">Sugar kinase</fullName>
    </submittedName>
</protein>